<dbReference type="SMART" id="SM00393">
    <property type="entry name" value="R3H"/>
    <property type="match status" value="1"/>
</dbReference>
<dbReference type="PROSITE" id="PS51061">
    <property type="entry name" value="R3H"/>
    <property type="match status" value="1"/>
</dbReference>
<dbReference type="PANTHER" id="PTHR15672">
    <property type="entry name" value="CAMP-REGULATED PHOSPHOPROTEIN 21 RELATED R3H DOMAIN CONTAINING PROTEIN"/>
    <property type="match status" value="1"/>
</dbReference>
<evidence type="ECO:0000313" key="5">
    <source>
        <dbReference type="Proteomes" id="UP000298663"/>
    </source>
</evidence>
<feature type="compositionally biased region" description="Low complexity" evidence="2">
    <location>
        <begin position="46"/>
        <end position="55"/>
    </location>
</feature>
<sequence length="548" mass="59949">MMPKDIKSMSLDGNGKKKQLMRSNAMCGDDDNRLQTPNPSTQRKMSSNASSLSSAPDFTDTTGINLLNFFKNTLHKSPKDRQLLLEFEKNLIDFAQTDKQAYRFPSMCSYNRMLLHRVAAYFGLDHNVDQTGKAIVVNKTDHSRMPTDDFRSMIRHDNFTDIARIPKRGMQSFDDPRGISCANGFYLGNDFASRRARSFEIPELGTSPLLYQQPAMTGSQYSVCSNGSSAAYVSSNVLQIVPQDLNESVSSNEATASLASPPIMESPAFAYYQRQQYANQMAASFGSPVSYPMTFGDGMMFSPPTSNAMATSPPCQWSNADGGYGTSEQSVGSAPDTQIAAYRPAVYQKFPDGSMYFYPTQQVAPPQSPQPMFYPPTTPDQLAQQINEVRLTNSSSSSEVAAGGDAPLAPPQCAPPVAVQHMNPGPPSYTPTPGYSVTTPIATVIGTPDMCYTSAPMFYRYYQQTPNGIMCFYMMRYFCLEPVMYPVANGYGGYPQSANDQQQSTSNGNQCENGASHSFEGRPEDPQAASVAPNGTSADSTTTQKKRD</sequence>
<dbReference type="InterPro" id="IPR036867">
    <property type="entry name" value="R3H_dom_sf"/>
</dbReference>
<evidence type="ECO:0000313" key="4">
    <source>
        <dbReference type="EMBL" id="TKR77676.1"/>
    </source>
</evidence>
<reference evidence="4 5" key="2">
    <citation type="journal article" date="2019" name="G3 (Bethesda)">
        <title>Hybrid Assembly of the Genome of the Entomopathogenic Nematode Steinernema carpocapsae Identifies the X-Chromosome.</title>
        <authorList>
            <person name="Serra L."/>
            <person name="Macchietto M."/>
            <person name="Macias-Munoz A."/>
            <person name="McGill C.J."/>
            <person name="Rodriguez I.M."/>
            <person name="Rodriguez B."/>
            <person name="Murad R."/>
            <person name="Mortazavi A."/>
        </authorList>
    </citation>
    <scope>NUCLEOTIDE SEQUENCE [LARGE SCALE GENOMIC DNA]</scope>
    <source>
        <strain evidence="4 5">ALL</strain>
    </source>
</reference>
<evidence type="ECO:0000259" key="3">
    <source>
        <dbReference type="PROSITE" id="PS51061"/>
    </source>
</evidence>
<evidence type="ECO:0000256" key="1">
    <source>
        <dbReference type="ARBA" id="ARBA00022553"/>
    </source>
</evidence>
<dbReference type="Gene3D" id="3.30.1370.50">
    <property type="entry name" value="R3H-like domain"/>
    <property type="match status" value="1"/>
</dbReference>
<dbReference type="EMBL" id="AZBU02000005">
    <property type="protein sequence ID" value="TKR77676.1"/>
    <property type="molecule type" value="Genomic_DNA"/>
</dbReference>
<accession>A0A4U5N547</accession>
<keyword evidence="1" id="KW-0597">Phosphoprotein</keyword>
<comment type="caution">
    <text evidence="4">The sequence shown here is derived from an EMBL/GenBank/DDBJ whole genome shotgun (WGS) entry which is preliminary data.</text>
</comment>
<feature type="domain" description="R3H" evidence="3">
    <location>
        <begin position="81"/>
        <end position="143"/>
    </location>
</feature>
<dbReference type="Pfam" id="PF01424">
    <property type="entry name" value="R3H"/>
    <property type="match status" value="1"/>
</dbReference>
<dbReference type="InterPro" id="IPR051937">
    <property type="entry name" value="R3H_domain_containing"/>
</dbReference>
<keyword evidence="5" id="KW-1185">Reference proteome</keyword>
<dbReference type="InterPro" id="IPR001374">
    <property type="entry name" value="R3H_dom"/>
</dbReference>
<proteinExistence type="predicted"/>
<dbReference type="OrthoDB" id="278430at2759"/>
<dbReference type="STRING" id="34508.A0A4U5N547"/>
<dbReference type="PANTHER" id="PTHR15672:SF8">
    <property type="entry name" value="PROTEIN ENCORE"/>
    <property type="match status" value="1"/>
</dbReference>
<feature type="compositionally biased region" description="Polar residues" evidence="2">
    <location>
        <begin position="496"/>
        <end position="516"/>
    </location>
</feature>
<dbReference type="AlphaFoldDB" id="A0A4U5N547"/>
<feature type="compositionally biased region" description="Polar residues" evidence="2">
    <location>
        <begin position="34"/>
        <end position="45"/>
    </location>
</feature>
<dbReference type="GO" id="GO:0003676">
    <property type="term" value="F:nucleic acid binding"/>
    <property type="evidence" value="ECO:0007669"/>
    <property type="project" value="UniProtKB-UniRule"/>
</dbReference>
<dbReference type="CDD" id="cd02642">
    <property type="entry name" value="R3H_encore_like"/>
    <property type="match status" value="1"/>
</dbReference>
<reference evidence="4 5" key="1">
    <citation type="journal article" date="2015" name="Genome Biol.">
        <title>Comparative genomics of Steinernema reveals deeply conserved gene regulatory networks.</title>
        <authorList>
            <person name="Dillman A.R."/>
            <person name="Macchietto M."/>
            <person name="Porter C.F."/>
            <person name="Rogers A."/>
            <person name="Williams B."/>
            <person name="Antoshechkin I."/>
            <person name="Lee M.M."/>
            <person name="Goodwin Z."/>
            <person name="Lu X."/>
            <person name="Lewis E.E."/>
            <person name="Goodrich-Blair H."/>
            <person name="Stock S.P."/>
            <person name="Adams B.J."/>
            <person name="Sternberg P.W."/>
            <person name="Mortazavi A."/>
        </authorList>
    </citation>
    <scope>NUCLEOTIDE SEQUENCE [LARGE SCALE GENOMIC DNA]</scope>
    <source>
        <strain evidence="4 5">ALL</strain>
    </source>
</reference>
<evidence type="ECO:0000256" key="2">
    <source>
        <dbReference type="SAM" id="MobiDB-lite"/>
    </source>
</evidence>
<feature type="region of interest" description="Disordered" evidence="2">
    <location>
        <begin position="496"/>
        <end position="548"/>
    </location>
</feature>
<protein>
    <recommendedName>
        <fullName evidence="3">R3H domain-containing protein</fullName>
    </recommendedName>
</protein>
<feature type="compositionally biased region" description="Polar residues" evidence="2">
    <location>
        <begin position="533"/>
        <end position="548"/>
    </location>
</feature>
<organism evidence="4 5">
    <name type="scientific">Steinernema carpocapsae</name>
    <name type="common">Entomopathogenic nematode</name>
    <dbReference type="NCBI Taxonomy" id="34508"/>
    <lineage>
        <taxon>Eukaryota</taxon>
        <taxon>Metazoa</taxon>
        <taxon>Ecdysozoa</taxon>
        <taxon>Nematoda</taxon>
        <taxon>Chromadorea</taxon>
        <taxon>Rhabditida</taxon>
        <taxon>Tylenchina</taxon>
        <taxon>Panagrolaimomorpha</taxon>
        <taxon>Strongyloidoidea</taxon>
        <taxon>Steinernematidae</taxon>
        <taxon>Steinernema</taxon>
    </lineage>
</organism>
<name>A0A4U5N547_STECR</name>
<dbReference type="SUPFAM" id="SSF82708">
    <property type="entry name" value="R3H domain"/>
    <property type="match status" value="1"/>
</dbReference>
<gene>
    <name evidence="4" type="ORF">L596_018603</name>
</gene>
<dbReference type="Proteomes" id="UP000298663">
    <property type="component" value="Unassembled WGS sequence"/>
</dbReference>
<feature type="region of interest" description="Disordered" evidence="2">
    <location>
        <begin position="1"/>
        <end position="56"/>
    </location>
</feature>